<feature type="chain" id="PRO_5014999232" evidence="1">
    <location>
        <begin position="20"/>
        <end position="66"/>
    </location>
</feature>
<sequence>MFDCVALCNLWCYLTSVTSGFVCHDKFVCAIARRMCLSVDRPGTCGATAPFYRWNVCPGLVLICFL</sequence>
<dbReference type="EMBL" id="GGFL01014887">
    <property type="protein sequence ID" value="MBW79065.1"/>
    <property type="molecule type" value="Transcribed_RNA"/>
</dbReference>
<feature type="signal peptide" evidence="1">
    <location>
        <begin position="1"/>
        <end position="19"/>
    </location>
</feature>
<dbReference type="AlphaFoldDB" id="A0A2M4DNH1"/>
<organism evidence="2">
    <name type="scientific">Anopheles darlingi</name>
    <name type="common">Mosquito</name>
    <dbReference type="NCBI Taxonomy" id="43151"/>
    <lineage>
        <taxon>Eukaryota</taxon>
        <taxon>Metazoa</taxon>
        <taxon>Ecdysozoa</taxon>
        <taxon>Arthropoda</taxon>
        <taxon>Hexapoda</taxon>
        <taxon>Insecta</taxon>
        <taxon>Pterygota</taxon>
        <taxon>Neoptera</taxon>
        <taxon>Endopterygota</taxon>
        <taxon>Diptera</taxon>
        <taxon>Nematocera</taxon>
        <taxon>Culicoidea</taxon>
        <taxon>Culicidae</taxon>
        <taxon>Anophelinae</taxon>
        <taxon>Anopheles</taxon>
    </lineage>
</organism>
<name>A0A2M4DNH1_ANODA</name>
<accession>A0A2M4DNH1</accession>
<evidence type="ECO:0000256" key="1">
    <source>
        <dbReference type="SAM" id="SignalP"/>
    </source>
</evidence>
<keyword evidence="1" id="KW-0732">Signal</keyword>
<reference evidence="2" key="1">
    <citation type="submission" date="2018-01" db="EMBL/GenBank/DDBJ databases">
        <title>An insight into the sialome of Amazonian anophelines.</title>
        <authorList>
            <person name="Ribeiro J.M."/>
            <person name="Scarpassa V."/>
            <person name="Calvo E."/>
        </authorList>
    </citation>
    <scope>NUCLEOTIDE SEQUENCE</scope>
</reference>
<protein>
    <submittedName>
        <fullName evidence="2">Putative secreted protein</fullName>
    </submittedName>
</protein>
<proteinExistence type="predicted"/>
<evidence type="ECO:0000313" key="2">
    <source>
        <dbReference type="EMBL" id="MBW79065.1"/>
    </source>
</evidence>